<feature type="domain" description="HTH araC/xylS-type" evidence="4">
    <location>
        <begin position="242"/>
        <end position="342"/>
    </location>
</feature>
<protein>
    <submittedName>
        <fullName evidence="5">AraC family transcriptional regulator</fullName>
    </submittedName>
</protein>
<accession>A0ABN5NDQ5</accession>
<dbReference type="PROSITE" id="PS00041">
    <property type="entry name" value="HTH_ARAC_FAMILY_1"/>
    <property type="match status" value="1"/>
</dbReference>
<dbReference type="Pfam" id="PF12833">
    <property type="entry name" value="HTH_18"/>
    <property type="match status" value="1"/>
</dbReference>
<dbReference type="InterPro" id="IPR009057">
    <property type="entry name" value="Homeodomain-like_sf"/>
</dbReference>
<dbReference type="PANTHER" id="PTHR46796:SF6">
    <property type="entry name" value="ARAC SUBFAMILY"/>
    <property type="match status" value="1"/>
</dbReference>
<proteinExistence type="predicted"/>
<organism evidence="5 6">
    <name type="scientific">Thalassospira indica</name>
    <dbReference type="NCBI Taxonomy" id="1891279"/>
    <lineage>
        <taxon>Bacteria</taxon>
        <taxon>Pseudomonadati</taxon>
        <taxon>Pseudomonadota</taxon>
        <taxon>Alphaproteobacteria</taxon>
        <taxon>Rhodospirillales</taxon>
        <taxon>Thalassospiraceae</taxon>
        <taxon>Thalassospira</taxon>
    </lineage>
</organism>
<dbReference type="SMART" id="SM00342">
    <property type="entry name" value="HTH_ARAC"/>
    <property type="match status" value="1"/>
</dbReference>
<evidence type="ECO:0000256" key="3">
    <source>
        <dbReference type="ARBA" id="ARBA00023163"/>
    </source>
</evidence>
<sequence length="369" mass="42259">MSNINPDAPAQVALFAMKQNRESGMTQSATHTFFTVNDLPMSKRYDVWQSSIDCIFSVETLPDIRKNNFHATLDADLLGSMMIARTNSTHQFWERSSKTIAADGMDHYMVQLYYNGGMSTDDGKDGQEIEADGLLFQDLSQVARATTSDFDNLAFIIPRPLLEDRLTLPEDHNMRFLSPRDPMVRIVANLMRSLKANASALKTEHAHVLENSFADMLAACLNSAYGETSETTNKRQNLEVMTLIRRYFRENFSRPDLTPDRAARELGISRSKLYQLLEEHGGVYRYTRDLRLRRAKQLLSTTTKRPRSLYDVALECGFSSDTSFIRAFREKFDMTPGDFRRSQQNALNNVQDAEGSERDTRYEKWLHTL</sequence>
<reference evidence="5 6" key="1">
    <citation type="submission" date="2018-08" db="EMBL/GenBank/DDBJ databases">
        <title>Complete genome sequence of type strain Thalassospira indica MCCC 1A01103T, isolated from isolated from deep seawater of the Indian Ocean.</title>
        <authorList>
            <person name="Liu Y."/>
        </authorList>
    </citation>
    <scope>NUCLEOTIDE SEQUENCE [LARGE SCALE GENOMIC DNA]</scope>
    <source>
        <strain evidence="5 6">PB8BT</strain>
    </source>
</reference>
<keyword evidence="2" id="KW-0238">DNA-binding</keyword>
<dbReference type="Gene3D" id="1.10.10.60">
    <property type="entry name" value="Homeodomain-like"/>
    <property type="match status" value="1"/>
</dbReference>
<name>A0ABN5NDQ5_9PROT</name>
<dbReference type="Proteomes" id="UP000256971">
    <property type="component" value="Chromosome"/>
</dbReference>
<dbReference type="PROSITE" id="PS01124">
    <property type="entry name" value="HTH_ARAC_FAMILY_2"/>
    <property type="match status" value="1"/>
</dbReference>
<dbReference type="InterPro" id="IPR050204">
    <property type="entry name" value="AraC_XylS_family_regulators"/>
</dbReference>
<dbReference type="InterPro" id="IPR020449">
    <property type="entry name" value="Tscrpt_reg_AraC-type_HTH"/>
</dbReference>
<evidence type="ECO:0000256" key="2">
    <source>
        <dbReference type="ARBA" id="ARBA00023125"/>
    </source>
</evidence>
<evidence type="ECO:0000256" key="1">
    <source>
        <dbReference type="ARBA" id="ARBA00023015"/>
    </source>
</evidence>
<evidence type="ECO:0000259" key="4">
    <source>
        <dbReference type="PROSITE" id="PS01124"/>
    </source>
</evidence>
<keyword evidence="3" id="KW-0804">Transcription</keyword>
<dbReference type="InterPro" id="IPR018062">
    <property type="entry name" value="HTH_AraC-typ_CS"/>
</dbReference>
<gene>
    <name evidence="5" type="ORF">DY252_04740</name>
</gene>
<dbReference type="PANTHER" id="PTHR46796">
    <property type="entry name" value="HTH-TYPE TRANSCRIPTIONAL ACTIVATOR RHAS-RELATED"/>
    <property type="match status" value="1"/>
</dbReference>
<evidence type="ECO:0000313" key="6">
    <source>
        <dbReference type="Proteomes" id="UP000256971"/>
    </source>
</evidence>
<keyword evidence="1" id="KW-0805">Transcription regulation</keyword>
<dbReference type="SUPFAM" id="SSF46689">
    <property type="entry name" value="Homeodomain-like"/>
    <property type="match status" value="1"/>
</dbReference>
<keyword evidence="6" id="KW-1185">Reference proteome</keyword>
<dbReference type="InterPro" id="IPR018060">
    <property type="entry name" value="HTH_AraC"/>
</dbReference>
<dbReference type="PRINTS" id="PR00032">
    <property type="entry name" value="HTHARAC"/>
</dbReference>
<evidence type="ECO:0000313" key="5">
    <source>
        <dbReference type="EMBL" id="AXO13601.1"/>
    </source>
</evidence>
<dbReference type="EMBL" id="CP031555">
    <property type="protein sequence ID" value="AXO13601.1"/>
    <property type="molecule type" value="Genomic_DNA"/>
</dbReference>